<feature type="transmembrane region" description="Helical" evidence="9">
    <location>
        <begin position="117"/>
        <end position="137"/>
    </location>
</feature>
<feature type="transmembrane region" description="Helical" evidence="9">
    <location>
        <begin position="61"/>
        <end position="85"/>
    </location>
</feature>
<evidence type="ECO:0000256" key="3">
    <source>
        <dbReference type="ARBA" id="ARBA00022679"/>
    </source>
</evidence>
<keyword evidence="6 9" id="KW-1133">Transmembrane helix</keyword>
<keyword evidence="5" id="KW-0746">Sphingolipid metabolism</keyword>
<evidence type="ECO:0000256" key="7">
    <source>
        <dbReference type="ARBA" id="ARBA00023098"/>
    </source>
</evidence>
<feature type="transmembrane region" description="Helical" evidence="9">
    <location>
        <begin position="181"/>
        <end position="198"/>
    </location>
</feature>
<dbReference type="EMBL" id="JADAQX010000834">
    <property type="protein sequence ID" value="KAF8819299.1"/>
    <property type="molecule type" value="Genomic_DNA"/>
</dbReference>
<evidence type="ECO:0000256" key="8">
    <source>
        <dbReference type="ARBA" id="ARBA00023136"/>
    </source>
</evidence>
<evidence type="ECO:0000313" key="11">
    <source>
        <dbReference type="EMBL" id="KAF8819299.1"/>
    </source>
</evidence>
<sequence length="425" mass="48532">MSEKNGERTENCVNIASISDMELPLQEANRTAGPNHLSPFLSRFLVADDNIMKRNEFVTKLIFRLLLSILIFFLSLYLQGLLIYVSDMHYHTGAPALKDRVHEIFGPDPPVWAPASFVNVLCAAYIAMSLIRFTLFVDWKFSFTIVTRFFLSVSFLYLLRGIAISVTTLPSPIPSCVPLRSTGFFATIKGVVLMTIGIKYGCTDLVISGHTLFITSLTIIWIHYSVNSKFSMAALLSFYLLILLCIDVSFFHYTVDIFMGICFAIATWMLYHFLLDIAAMDLKRRLFPTSQGSEDFIVYRYPLLRPLSLFLGKLEGLEYRIRFFIDTEYSKWIANKLSPVQTITLSEKSFDYSLDNVMYVEEGAGDMLNPPSKSEFAQQLLCKPKIFTKVYFGDGQYCCDAIFVAPSYIKAFLEKLWQRFSCSFH</sequence>
<comment type="caution">
    <text evidence="11">The sequence shown here is derived from an EMBL/GenBank/DDBJ whole genome shotgun (WGS) entry which is preliminary data.</text>
</comment>
<reference evidence="11 12" key="1">
    <citation type="journal article" date="2020" name="bioRxiv">
        <title>Metabolic contributions of an alphaproteobacterial endosymbiont in the apicomplexan Cardiosporidium cionae.</title>
        <authorList>
            <person name="Hunter E.S."/>
            <person name="Paight C.J."/>
            <person name="Lane C.E."/>
        </authorList>
    </citation>
    <scope>NUCLEOTIDE SEQUENCE [LARGE SCALE GENOMIC DNA]</scope>
    <source>
        <strain evidence="11">ESH_2018</strain>
    </source>
</reference>
<evidence type="ECO:0000256" key="5">
    <source>
        <dbReference type="ARBA" id="ARBA00022919"/>
    </source>
</evidence>
<evidence type="ECO:0000256" key="9">
    <source>
        <dbReference type="SAM" id="Phobius"/>
    </source>
</evidence>
<keyword evidence="7" id="KW-0443">Lipid metabolism</keyword>
<evidence type="ECO:0000256" key="6">
    <source>
        <dbReference type="ARBA" id="ARBA00022989"/>
    </source>
</evidence>
<dbReference type="Pfam" id="PF14360">
    <property type="entry name" value="PAP2_C"/>
    <property type="match status" value="1"/>
</dbReference>
<dbReference type="InterPro" id="IPR025749">
    <property type="entry name" value="Sphingomyelin_synth-like_dom"/>
</dbReference>
<name>A0ABQ7J5U3_9APIC</name>
<organism evidence="11 12">
    <name type="scientific">Cardiosporidium cionae</name>
    <dbReference type="NCBI Taxonomy" id="476202"/>
    <lineage>
        <taxon>Eukaryota</taxon>
        <taxon>Sar</taxon>
        <taxon>Alveolata</taxon>
        <taxon>Apicomplexa</taxon>
        <taxon>Aconoidasida</taxon>
        <taxon>Nephromycida</taxon>
        <taxon>Cardiosporidium</taxon>
    </lineage>
</organism>
<evidence type="ECO:0000256" key="1">
    <source>
        <dbReference type="ARBA" id="ARBA00004141"/>
    </source>
</evidence>
<dbReference type="PANTHER" id="PTHR21290">
    <property type="entry name" value="SPHINGOMYELIN SYNTHETASE"/>
    <property type="match status" value="1"/>
</dbReference>
<feature type="domain" description="Sphingomyelin synthase-like" evidence="10">
    <location>
        <begin position="201"/>
        <end position="272"/>
    </location>
</feature>
<gene>
    <name evidence="11" type="ORF">IE077_001211</name>
</gene>
<accession>A0ABQ7J5U3</accession>
<dbReference type="PANTHER" id="PTHR21290:SF25">
    <property type="entry name" value="SPHINGOMYELIN SYNTHASE-RELATED PROTEIN 1"/>
    <property type="match status" value="1"/>
</dbReference>
<keyword evidence="3" id="KW-0808">Transferase</keyword>
<dbReference type="Proteomes" id="UP000823046">
    <property type="component" value="Unassembled WGS sequence"/>
</dbReference>
<proteinExistence type="inferred from homology"/>
<comment type="subcellular location">
    <subcellularLocation>
        <location evidence="1">Membrane</location>
        <topology evidence="1">Multi-pass membrane protein</topology>
    </subcellularLocation>
</comment>
<keyword evidence="12" id="KW-1185">Reference proteome</keyword>
<feature type="transmembrane region" description="Helical" evidence="9">
    <location>
        <begin position="149"/>
        <end position="169"/>
    </location>
</feature>
<comment type="similarity">
    <text evidence="2">Belongs to the sphingomyelin synthase family.</text>
</comment>
<evidence type="ECO:0000256" key="4">
    <source>
        <dbReference type="ARBA" id="ARBA00022692"/>
    </source>
</evidence>
<evidence type="ECO:0000256" key="2">
    <source>
        <dbReference type="ARBA" id="ARBA00005441"/>
    </source>
</evidence>
<keyword evidence="4 9" id="KW-0812">Transmembrane</keyword>
<feature type="transmembrane region" description="Helical" evidence="9">
    <location>
        <begin position="205"/>
        <end position="224"/>
    </location>
</feature>
<protein>
    <recommendedName>
        <fullName evidence="10">Sphingomyelin synthase-like domain-containing protein</fullName>
    </recommendedName>
</protein>
<feature type="transmembrane region" description="Helical" evidence="9">
    <location>
        <begin position="230"/>
        <end position="250"/>
    </location>
</feature>
<evidence type="ECO:0000259" key="10">
    <source>
        <dbReference type="Pfam" id="PF14360"/>
    </source>
</evidence>
<dbReference type="InterPro" id="IPR045221">
    <property type="entry name" value="Sphingomyelin_synth-like"/>
</dbReference>
<feature type="transmembrane region" description="Helical" evidence="9">
    <location>
        <begin position="257"/>
        <end position="275"/>
    </location>
</feature>
<evidence type="ECO:0000313" key="12">
    <source>
        <dbReference type="Proteomes" id="UP000823046"/>
    </source>
</evidence>
<keyword evidence="8 9" id="KW-0472">Membrane</keyword>